<evidence type="ECO:0000313" key="2">
    <source>
        <dbReference type="Proteomes" id="UP000230002"/>
    </source>
</evidence>
<dbReference type="OrthoDB" id="1600564at2759"/>
<dbReference type="AlphaFoldDB" id="A0A2G8RPG7"/>
<sequence>MYRKVCFRLIVVVSPSPYSSFVTPRSAAQVITLVAFDMLSGLSILRPVSAGVALLLASTATSAAPHFARESNTSYSAIIAFGDSFTDNGSGAWVVSNQTWPANPNYSGGRFSNGPVWIEYVAGNLSVPLVDFALGGATSSNALVQGFTGPNSTIPVPSVDDQVASFLQPGSVPSNVSLAAPLFVLMGGANDPLFNASVSANQSFRALIASTAQLAAAYPAAHFLFLDYPDLARIPMDFYVSGTTTKDALHAYSTDLAALFGGAFPTGTAGATFVDLMPLFAEWEYYGAPGAFEFAPLGAYGSCLTGAYGETANVTLCADADDMVFWDEYQ</sequence>
<dbReference type="Gene3D" id="3.40.50.1110">
    <property type="entry name" value="SGNH hydrolase"/>
    <property type="match status" value="1"/>
</dbReference>
<accession>A0A2G8RPG7</accession>
<dbReference type="InterPro" id="IPR001087">
    <property type="entry name" value="GDSL"/>
</dbReference>
<dbReference type="GO" id="GO:0016788">
    <property type="term" value="F:hydrolase activity, acting on ester bonds"/>
    <property type="evidence" value="ECO:0007669"/>
    <property type="project" value="InterPro"/>
</dbReference>
<dbReference type="STRING" id="1077348.A0A2G8RPG7"/>
<protein>
    <submittedName>
        <fullName evidence="1">Uncharacterized protein</fullName>
    </submittedName>
</protein>
<organism evidence="1 2">
    <name type="scientific">Ganoderma sinense ZZ0214-1</name>
    <dbReference type="NCBI Taxonomy" id="1077348"/>
    <lineage>
        <taxon>Eukaryota</taxon>
        <taxon>Fungi</taxon>
        <taxon>Dikarya</taxon>
        <taxon>Basidiomycota</taxon>
        <taxon>Agaricomycotina</taxon>
        <taxon>Agaricomycetes</taxon>
        <taxon>Polyporales</taxon>
        <taxon>Polyporaceae</taxon>
        <taxon>Ganoderma</taxon>
    </lineage>
</organism>
<dbReference type="InterPro" id="IPR036514">
    <property type="entry name" value="SGNH_hydro_sf"/>
</dbReference>
<keyword evidence="2" id="KW-1185">Reference proteome</keyword>
<proteinExistence type="predicted"/>
<comment type="caution">
    <text evidence="1">The sequence shown here is derived from an EMBL/GenBank/DDBJ whole genome shotgun (WGS) entry which is preliminary data.</text>
</comment>
<name>A0A2G8RPG7_9APHY</name>
<gene>
    <name evidence="1" type="ORF">GSI_14708</name>
</gene>
<evidence type="ECO:0000313" key="1">
    <source>
        <dbReference type="EMBL" id="PIL23397.1"/>
    </source>
</evidence>
<dbReference type="Proteomes" id="UP000230002">
    <property type="component" value="Unassembled WGS sequence"/>
</dbReference>
<reference evidence="1 2" key="1">
    <citation type="journal article" date="2015" name="Sci. Rep.">
        <title>Chromosome-level genome map provides insights into diverse defense mechanisms in the medicinal fungus Ganoderma sinense.</title>
        <authorList>
            <person name="Zhu Y."/>
            <person name="Xu J."/>
            <person name="Sun C."/>
            <person name="Zhou S."/>
            <person name="Xu H."/>
            <person name="Nelson D.R."/>
            <person name="Qian J."/>
            <person name="Song J."/>
            <person name="Luo H."/>
            <person name="Xiang L."/>
            <person name="Li Y."/>
            <person name="Xu Z."/>
            <person name="Ji A."/>
            <person name="Wang L."/>
            <person name="Lu S."/>
            <person name="Hayward A."/>
            <person name="Sun W."/>
            <person name="Li X."/>
            <person name="Schwartz D.C."/>
            <person name="Wang Y."/>
            <person name="Chen S."/>
        </authorList>
    </citation>
    <scope>NUCLEOTIDE SEQUENCE [LARGE SCALE GENOMIC DNA]</scope>
    <source>
        <strain evidence="1 2">ZZ0214-1</strain>
    </source>
</reference>
<dbReference type="SUPFAM" id="SSF52266">
    <property type="entry name" value="SGNH hydrolase"/>
    <property type="match status" value="1"/>
</dbReference>
<dbReference type="Pfam" id="PF00657">
    <property type="entry name" value="Lipase_GDSL"/>
    <property type="match status" value="1"/>
</dbReference>
<dbReference type="EMBL" id="AYKW01000068">
    <property type="protein sequence ID" value="PIL23397.1"/>
    <property type="molecule type" value="Genomic_DNA"/>
</dbReference>